<dbReference type="InterPro" id="IPR036217">
    <property type="entry name" value="MethylDNA_cys_MeTrfase_DNAb"/>
</dbReference>
<keyword evidence="13" id="KW-0862">Zinc</keyword>
<evidence type="ECO:0000256" key="4">
    <source>
        <dbReference type="ARBA" id="ARBA00022603"/>
    </source>
</evidence>
<dbReference type="Pfam" id="PF12833">
    <property type="entry name" value="HTH_18"/>
    <property type="match status" value="1"/>
</dbReference>
<feature type="active site" description="Nucleophile; methyl group acceptor from either O6-methylguanine or O4-methylthymine" evidence="12">
    <location>
        <position position="327"/>
    </location>
</feature>
<feature type="binding site" evidence="13">
    <location>
        <position position="74"/>
    </location>
    <ligand>
        <name>Zn(2+)</name>
        <dbReference type="ChEBI" id="CHEBI:29105"/>
    </ligand>
</feature>
<dbReference type="InterPro" id="IPR036388">
    <property type="entry name" value="WH-like_DNA-bd_sf"/>
</dbReference>
<dbReference type="InterPro" id="IPR001497">
    <property type="entry name" value="MethylDNA_cys_MeTrfase_AS"/>
</dbReference>
<dbReference type="InterPro" id="IPR035451">
    <property type="entry name" value="Ada-like_dom_sf"/>
</dbReference>
<evidence type="ECO:0000256" key="12">
    <source>
        <dbReference type="PIRSR" id="PIRSR000409-1"/>
    </source>
</evidence>
<comment type="cofactor">
    <cofactor evidence="13">
        <name>Zn(2+)</name>
        <dbReference type="ChEBI" id="CHEBI:29105"/>
    </cofactor>
    <text evidence="13">Binds 1 zinc ion per subunit.</text>
</comment>
<dbReference type="Pfam" id="PF02870">
    <property type="entry name" value="Methyltransf_1N"/>
    <property type="match status" value="1"/>
</dbReference>
<dbReference type="InterPro" id="IPR018060">
    <property type="entry name" value="HTH_AraC"/>
</dbReference>
<dbReference type="NCBIfam" id="TIGR00589">
    <property type="entry name" value="ogt"/>
    <property type="match status" value="1"/>
</dbReference>
<evidence type="ECO:0000313" key="15">
    <source>
        <dbReference type="EMBL" id="QEE31530.1"/>
    </source>
</evidence>
<dbReference type="SUPFAM" id="SSF46689">
    <property type="entry name" value="Homeodomain-like"/>
    <property type="match status" value="1"/>
</dbReference>
<protein>
    <recommendedName>
        <fullName evidence="3">methylated-DNA--[protein]-cysteine S-methyltransferase</fullName>
        <ecNumber evidence="3">2.1.1.63</ecNumber>
    </recommendedName>
</protein>
<dbReference type="Proteomes" id="UP000321820">
    <property type="component" value="Chromosome"/>
</dbReference>
<feature type="binding site" evidence="13">
    <location>
        <position position="43"/>
    </location>
    <ligand>
        <name>Zn(2+)</name>
        <dbReference type="ChEBI" id="CHEBI:29105"/>
    </ligand>
</feature>
<dbReference type="AlphaFoldDB" id="A0A5B9EL04"/>
<dbReference type="Gene3D" id="3.30.160.70">
    <property type="entry name" value="Methylated DNA-protein cysteine methyltransferase domain"/>
    <property type="match status" value="1"/>
</dbReference>
<dbReference type="Gene3D" id="1.10.10.60">
    <property type="entry name" value="Homeodomain-like"/>
    <property type="match status" value="1"/>
</dbReference>
<dbReference type="NCBIfam" id="NF011964">
    <property type="entry name" value="PRK15435.1"/>
    <property type="match status" value="1"/>
</dbReference>
<evidence type="ECO:0000256" key="6">
    <source>
        <dbReference type="ARBA" id="ARBA00022763"/>
    </source>
</evidence>
<name>A0A5B9EL04_9BACT</name>
<dbReference type="OrthoDB" id="9802228at2"/>
<evidence type="ECO:0000256" key="10">
    <source>
        <dbReference type="ARBA" id="ARBA00023204"/>
    </source>
</evidence>
<keyword evidence="16" id="KW-1185">Reference proteome</keyword>
<dbReference type="Gene3D" id="1.10.10.10">
    <property type="entry name" value="Winged helix-like DNA-binding domain superfamily/Winged helix DNA-binding domain"/>
    <property type="match status" value="1"/>
</dbReference>
<keyword evidence="5 15" id="KW-0808">Transferase</keyword>
<feature type="binding site" evidence="13">
    <location>
        <position position="77"/>
    </location>
    <ligand>
        <name>Zn(2+)</name>
        <dbReference type="ChEBI" id="CHEBI:29105"/>
    </ligand>
</feature>
<evidence type="ECO:0000256" key="13">
    <source>
        <dbReference type="PIRSR" id="PIRSR000409-3"/>
    </source>
</evidence>
<evidence type="ECO:0000256" key="5">
    <source>
        <dbReference type="ARBA" id="ARBA00022679"/>
    </source>
</evidence>
<dbReference type="GO" id="GO:0008270">
    <property type="term" value="F:zinc ion binding"/>
    <property type="evidence" value="ECO:0007669"/>
    <property type="project" value="InterPro"/>
</dbReference>
<evidence type="ECO:0000256" key="11">
    <source>
        <dbReference type="ARBA" id="ARBA00049348"/>
    </source>
</evidence>
<dbReference type="SUPFAM" id="SSF46767">
    <property type="entry name" value="Methylated DNA-protein cysteine methyltransferase, C-terminal domain"/>
    <property type="match status" value="1"/>
</dbReference>
<evidence type="ECO:0000259" key="14">
    <source>
        <dbReference type="PROSITE" id="PS01124"/>
    </source>
</evidence>
<dbReference type="Pfam" id="PF02805">
    <property type="entry name" value="Ada_Zn_binding"/>
    <property type="match status" value="1"/>
</dbReference>
<evidence type="ECO:0000256" key="9">
    <source>
        <dbReference type="ARBA" id="ARBA00023163"/>
    </source>
</evidence>
<dbReference type="PROSITE" id="PS00374">
    <property type="entry name" value="MGMT"/>
    <property type="match status" value="1"/>
</dbReference>
<keyword evidence="4 15" id="KW-0489">Methyltransferase</keyword>
<sequence>MALRPSIPAAIPTVIEDTRWKQVLDRDAAAGFVYGVQSTGIFCRPSCPSRRPNRTQVRFFDTTAEAAAAGFRACKRCRPTERLHDRFAEPVSRAAAYLAAHSDETVTLDELARITRTSPFSLQKNFKRILGVTPKEFAAAKKLERLRKHLPQGRVTDATYEAGFSSPSRMYQAAEALGMTPGEAGRGAHGLTIRFTTSECSLGRVLVAATDKGICSIAFGDSPYQLEIDLRARFPHGEIVSTEDDPLLTQGVRFVLAQLRSASHELDLPLDLRATVFQQRVWKALREIPRGETRTYAEVAKSMGQPTATRAVARACATNPVAVAIPCHRVIGSDGKLTGYRWGVERKKRLLEMEGKF</sequence>
<dbReference type="GO" id="GO:0043565">
    <property type="term" value="F:sequence-specific DNA binding"/>
    <property type="evidence" value="ECO:0007669"/>
    <property type="project" value="InterPro"/>
</dbReference>
<dbReference type="GO" id="GO:0006281">
    <property type="term" value="P:DNA repair"/>
    <property type="evidence" value="ECO:0007669"/>
    <property type="project" value="UniProtKB-KW"/>
</dbReference>
<comment type="similarity">
    <text evidence="2">Belongs to the MGMT family.</text>
</comment>
<evidence type="ECO:0000256" key="1">
    <source>
        <dbReference type="ARBA" id="ARBA00001286"/>
    </source>
</evidence>
<evidence type="ECO:0000256" key="3">
    <source>
        <dbReference type="ARBA" id="ARBA00011918"/>
    </source>
</evidence>
<dbReference type="EC" id="2.1.1.63" evidence="3"/>
<dbReference type="InterPro" id="IPR036631">
    <property type="entry name" value="MGMT_N_sf"/>
</dbReference>
<dbReference type="PANTHER" id="PTHR10815">
    <property type="entry name" value="METHYLATED-DNA--PROTEIN-CYSTEINE METHYLTRANSFERASE"/>
    <property type="match status" value="1"/>
</dbReference>
<accession>A0A5B9EL04</accession>
<comment type="catalytic activity">
    <reaction evidence="11">
        <text>a 6-O-methyl-2'-deoxyguanosine in DNA + L-cysteinyl-[protein] = S-methyl-L-cysteinyl-[protein] + a 2'-deoxyguanosine in DNA</text>
        <dbReference type="Rhea" id="RHEA:24000"/>
        <dbReference type="Rhea" id="RHEA-COMP:10131"/>
        <dbReference type="Rhea" id="RHEA-COMP:10132"/>
        <dbReference type="Rhea" id="RHEA-COMP:11367"/>
        <dbReference type="Rhea" id="RHEA-COMP:11368"/>
        <dbReference type="ChEBI" id="CHEBI:29950"/>
        <dbReference type="ChEBI" id="CHEBI:82612"/>
        <dbReference type="ChEBI" id="CHEBI:85445"/>
        <dbReference type="ChEBI" id="CHEBI:85448"/>
        <dbReference type="EC" id="2.1.1.63"/>
    </reaction>
</comment>
<keyword evidence="6" id="KW-0227">DNA damage</keyword>
<dbReference type="GO" id="GO:0032259">
    <property type="term" value="P:methylation"/>
    <property type="evidence" value="ECO:0007669"/>
    <property type="project" value="UniProtKB-KW"/>
</dbReference>
<feature type="binding site" evidence="13">
    <location>
        <position position="47"/>
    </location>
    <ligand>
        <name>Zn(2+)</name>
        <dbReference type="ChEBI" id="CHEBI:29105"/>
    </ligand>
</feature>
<organism evidence="15 16">
    <name type="scientific">Terriglobus albidus</name>
    <dbReference type="NCBI Taxonomy" id="1592106"/>
    <lineage>
        <taxon>Bacteria</taxon>
        <taxon>Pseudomonadati</taxon>
        <taxon>Acidobacteriota</taxon>
        <taxon>Terriglobia</taxon>
        <taxon>Terriglobales</taxon>
        <taxon>Acidobacteriaceae</taxon>
        <taxon>Terriglobus</taxon>
    </lineage>
</organism>
<keyword evidence="7" id="KW-0805">Transcription regulation</keyword>
<dbReference type="PANTHER" id="PTHR10815:SF5">
    <property type="entry name" value="METHYLATED-DNA--PROTEIN-CYSTEINE METHYLTRANSFERASE"/>
    <property type="match status" value="1"/>
</dbReference>
<feature type="domain" description="HTH araC/xylS-type" evidence="14">
    <location>
        <begin position="92"/>
        <end position="187"/>
    </location>
</feature>
<reference evidence="15 16" key="1">
    <citation type="submission" date="2019-08" db="EMBL/GenBank/DDBJ databases">
        <title>Complete genome sequence of Terriglobus albidus strain ORNL.</title>
        <authorList>
            <person name="Podar M."/>
        </authorList>
    </citation>
    <scope>NUCLEOTIDE SEQUENCE [LARGE SCALE GENOMIC DNA]</scope>
    <source>
        <strain evidence="15 16">ORNL</strain>
    </source>
</reference>
<dbReference type="SUPFAM" id="SSF53155">
    <property type="entry name" value="Methylated DNA-protein cysteine methyltransferase domain"/>
    <property type="match status" value="1"/>
</dbReference>
<dbReference type="InterPro" id="IPR016221">
    <property type="entry name" value="Bifunct_regulatory_prot_Ada"/>
</dbReference>
<comment type="catalytic activity">
    <reaction evidence="1">
        <text>a 4-O-methyl-thymidine in DNA + L-cysteinyl-[protein] = a thymidine in DNA + S-methyl-L-cysteinyl-[protein]</text>
        <dbReference type="Rhea" id="RHEA:53428"/>
        <dbReference type="Rhea" id="RHEA-COMP:10131"/>
        <dbReference type="Rhea" id="RHEA-COMP:10132"/>
        <dbReference type="Rhea" id="RHEA-COMP:13555"/>
        <dbReference type="Rhea" id="RHEA-COMP:13556"/>
        <dbReference type="ChEBI" id="CHEBI:29950"/>
        <dbReference type="ChEBI" id="CHEBI:82612"/>
        <dbReference type="ChEBI" id="CHEBI:137386"/>
        <dbReference type="ChEBI" id="CHEBI:137387"/>
        <dbReference type="EC" id="2.1.1.63"/>
    </reaction>
</comment>
<dbReference type="GO" id="GO:0003908">
    <property type="term" value="F:methylated-DNA-[protein]-cysteine S-methyltransferase activity"/>
    <property type="evidence" value="ECO:0007669"/>
    <property type="project" value="UniProtKB-EC"/>
</dbReference>
<dbReference type="InterPro" id="IPR004026">
    <property type="entry name" value="Ada_DNA_repair_Zn-bd"/>
</dbReference>
<dbReference type="FunFam" id="1.10.10.10:FF:000214">
    <property type="entry name" value="Methylated-DNA--protein-cysteine methyltransferase"/>
    <property type="match status" value="1"/>
</dbReference>
<dbReference type="KEGG" id="talb:FTW19_24720"/>
<feature type="active site" description="Nucleophile; methyl group acceptor from methylphosphotriester" evidence="12">
    <location>
        <position position="43"/>
    </location>
</feature>
<dbReference type="SMART" id="SM00342">
    <property type="entry name" value="HTH_ARAC"/>
    <property type="match status" value="1"/>
</dbReference>
<keyword evidence="15" id="KW-0238">DNA-binding</keyword>
<dbReference type="InterPro" id="IPR014048">
    <property type="entry name" value="MethylDNA_cys_MeTrfase_DNA-bd"/>
</dbReference>
<keyword evidence="9" id="KW-0804">Transcription</keyword>
<keyword evidence="13" id="KW-0479">Metal-binding</keyword>
<keyword evidence="8" id="KW-0010">Activator</keyword>
<evidence type="ECO:0000256" key="8">
    <source>
        <dbReference type="ARBA" id="ARBA00023159"/>
    </source>
</evidence>
<evidence type="ECO:0000256" key="7">
    <source>
        <dbReference type="ARBA" id="ARBA00023015"/>
    </source>
</evidence>
<evidence type="ECO:0000256" key="2">
    <source>
        <dbReference type="ARBA" id="ARBA00008711"/>
    </source>
</evidence>
<dbReference type="InterPro" id="IPR008332">
    <property type="entry name" value="MethylG_MeTrfase_N"/>
</dbReference>
<dbReference type="EMBL" id="CP042806">
    <property type="protein sequence ID" value="QEE31530.1"/>
    <property type="molecule type" value="Genomic_DNA"/>
</dbReference>
<proteinExistence type="inferred from homology"/>
<dbReference type="PIRSF" id="PIRSF000409">
    <property type="entry name" value="Ada"/>
    <property type="match status" value="1"/>
</dbReference>
<evidence type="ECO:0000313" key="16">
    <source>
        <dbReference type="Proteomes" id="UP000321820"/>
    </source>
</evidence>
<dbReference type="Gene3D" id="3.40.10.10">
    <property type="entry name" value="DNA Methylphosphotriester Repair Domain"/>
    <property type="match status" value="1"/>
</dbReference>
<dbReference type="CDD" id="cd06445">
    <property type="entry name" value="ATase"/>
    <property type="match status" value="1"/>
</dbReference>
<dbReference type="SUPFAM" id="SSF57884">
    <property type="entry name" value="Ada DNA repair protein, N-terminal domain (N-Ada 10)"/>
    <property type="match status" value="1"/>
</dbReference>
<dbReference type="PROSITE" id="PS01124">
    <property type="entry name" value="HTH_ARAC_FAMILY_2"/>
    <property type="match status" value="1"/>
</dbReference>
<dbReference type="Pfam" id="PF01035">
    <property type="entry name" value="DNA_binding_1"/>
    <property type="match status" value="1"/>
</dbReference>
<gene>
    <name evidence="15" type="primary">ada</name>
    <name evidence="15" type="ORF">FTW19_24720</name>
</gene>
<dbReference type="GO" id="GO:0003700">
    <property type="term" value="F:DNA-binding transcription factor activity"/>
    <property type="evidence" value="ECO:0007669"/>
    <property type="project" value="InterPro"/>
</dbReference>
<dbReference type="InterPro" id="IPR009057">
    <property type="entry name" value="Homeodomain-like_sf"/>
</dbReference>
<keyword evidence="10" id="KW-0234">DNA repair</keyword>